<evidence type="ECO:0000256" key="2">
    <source>
        <dbReference type="PROSITE-ProRule" id="PRU01161"/>
    </source>
</evidence>
<organism evidence="4 5">
    <name type="scientific">Opitutus terrae (strain DSM 11246 / JCM 15787 / PB90-1)</name>
    <dbReference type="NCBI Taxonomy" id="452637"/>
    <lineage>
        <taxon>Bacteria</taxon>
        <taxon>Pseudomonadati</taxon>
        <taxon>Verrucomicrobiota</taxon>
        <taxon>Opitutia</taxon>
        <taxon>Opitutales</taxon>
        <taxon>Opitutaceae</taxon>
        <taxon>Opitutus</taxon>
    </lineage>
</organism>
<dbReference type="Pfam" id="PF01734">
    <property type="entry name" value="Patatin"/>
    <property type="match status" value="1"/>
</dbReference>
<dbReference type="Proteomes" id="UP000007013">
    <property type="component" value="Chromosome"/>
</dbReference>
<comment type="caution">
    <text evidence="2">Lacks conserved residue(s) required for the propagation of feature annotation.</text>
</comment>
<keyword evidence="2" id="KW-0442">Lipid degradation</keyword>
<evidence type="ECO:0000256" key="1">
    <source>
        <dbReference type="ARBA" id="ARBA00023098"/>
    </source>
</evidence>
<dbReference type="PROSITE" id="PS51635">
    <property type="entry name" value="PNPLA"/>
    <property type="match status" value="1"/>
</dbReference>
<evidence type="ECO:0000313" key="4">
    <source>
        <dbReference type="EMBL" id="ACB73576.1"/>
    </source>
</evidence>
<reference evidence="4 5" key="1">
    <citation type="journal article" date="2011" name="J. Bacteriol.">
        <title>Genome sequence of the verrucomicrobium Opitutus terrae PB90-1, an abundant inhabitant of rice paddy soil ecosystems.</title>
        <authorList>
            <person name="van Passel M.W."/>
            <person name="Kant R."/>
            <person name="Palva A."/>
            <person name="Copeland A."/>
            <person name="Lucas S."/>
            <person name="Lapidus A."/>
            <person name="Glavina del Rio T."/>
            <person name="Pitluck S."/>
            <person name="Goltsman E."/>
            <person name="Clum A."/>
            <person name="Sun H."/>
            <person name="Schmutz J."/>
            <person name="Larimer F.W."/>
            <person name="Land M.L."/>
            <person name="Hauser L."/>
            <person name="Kyrpides N."/>
            <person name="Mikhailova N."/>
            <person name="Richardson P.P."/>
            <person name="Janssen P.H."/>
            <person name="de Vos W.M."/>
            <person name="Smidt H."/>
        </authorList>
    </citation>
    <scope>NUCLEOTIDE SEQUENCE [LARGE SCALE GENOMIC DNA]</scope>
    <source>
        <strain evidence="5">DSM 11246 / JCM 15787 / PB90-1</strain>
    </source>
</reference>
<feature type="short sequence motif" description="DGA/G" evidence="2">
    <location>
        <begin position="180"/>
        <end position="182"/>
    </location>
</feature>
<dbReference type="PANTHER" id="PTHR46394:SF1">
    <property type="entry name" value="PNPLA DOMAIN-CONTAINING PROTEIN"/>
    <property type="match status" value="1"/>
</dbReference>
<evidence type="ECO:0000313" key="5">
    <source>
        <dbReference type="Proteomes" id="UP000007013"/>
    </source>
</evidence>
<dbReference type="InterPro" id="IPR052580">
    <property type="entry name" value="Lipid_Hydrolase"/>
</dbReference>
<dbReference type="InterPro" id="IPR002641">
    <property type="entry name" value="PNPLA_dom"/>
</dbReference>
<name>B1ZQ96_OPITP</name>
<dbReference type="GO" id="GO:0016787">
    <property type="term" value="F:hydrolase activity"/>
    <property type="evidence" value="ECO:0007669"/>
    <property type="project" value="UniProtKB-UniRule"/>
</dbReference>
<feature type="active site" description="Nucleophile" evidence="2">
    <location>
        <position position="42"/>
    </location>
</feature>
<evidence type="ECO:0000259" key="3">
    <source>
        <dbReference type="PROSITE" id="PS51635"/>
    </source>
</evidence>
<accession>B1ZQ96</accession>
<gene>
    <name evidence="4" type="ordered locus">Oter_0286</name>
</gene>
<dbReference type="eggNOG" id="COG1752">
    <property type="taxonomic scope" value="Bacteria"/>
</dbReference>
<protein>
    <submittedName>
        <fullName evidence="4">Patatin</fullName>
    </submittedName>
</protein>
<dbReference type="InterPro" id="IPR016035">
    <property type="entry name" value="Acyl_Trfase/lysoPLipase"/>
</dbReference>
<feature type="domain" description="PNPLA" evidence="3">
    <location>
        <begin position="5"/>
        <end position="193"/>
    </location>
</feature>
<sequence length="536" mass="58926">MQVQLAFQGGGAKLALLLAAAEATQEMEEAGEIKVTRIAGTSAGAIVGTLLACKCDLARVRAGLAGEEGRKLLAAYQPISRIATVRRFLGGRPFWSEDPLKAWLVSQCDAFSRTVGHPFTFDDLPRQGRPKLVIVATNLSAGRRHEPSGTADVIGSVLASAGLPFCFRTWRSGSQEVLVDGGLCKNLPVETLLRHQDEDGRVLAFTFNQPRPATLRGLKDFLMALLDAAINDSVQSAQNVLGEDAVYVLDQHTQAITTFSFKEAIGFLQDAEAYGQAKQRVRTWLAHLLARERKELLLRNDGVIMQDLWRRPVSDEAHRMIDAVGRMYELTYSAPPFRYHRMRVVVTANCLARPGEVGYDAPDVVDYSLELEPVDHPIAAHRLLLSNTQKQQYIADYQVSLQCPPGAKSHFEVFGATVRTAPHARALVAFFVPPLAPGRGTYQLTLTDKTVNAFVDLDRAGRDNIGVELQRACGPVGVVEIIFKAPRNFRAVTLGTSNVSSFEPMDLPQTDPAYRAWGWVAKELTGFKRIDLELHA</sequence>
<keyword evidence="5" id="KW-1185">Reference proteome</keyword>
<dbReference type="AlphaFoldDB" id="B1ZQ96"/>
<keyword evidence="1 2" id="KW-0443">Lipid metabolism</keyword>
<proteinExistence type="predicted"/>
<dbReference type="SUPFAM" id="SSF52151">
    <property type="entry name" value="FabD/lysophospholipase-like"/>
    <property type="match status" value="1"/>
</dbReference>
<dbReference type="KEGG" id="ote:Oter_0286"/>
<feature type="short sequence motif" description="GXSXG" evidence="2">
    <location>
        <begin position="40"/>
        <end position="44"/>
    </location>
</feature>
<dbReference type="PANTHER" id="PTHR46394">
    <property type="entry name" value="ANNEXIN"/>
    <property type="match status" value="1"/>
</dbReference>
<dbReference type="STRING" id="452637.Oter_0286"/>
<dbReference type="GO" id="GO:0016042">
    <property type="term" value="P:lipid catabolic process"/>
    <property type="evidence" value="ECO:0007669"/>
    <property type="project" value="UniProtKB-UniRule"/>
</dbReference>
<feature type="active site" description="Proton acceptor" evidence="2">
    <location>
        <position position="180"/>
    </location>
</feature>
<dbReference type="Gene3D" id="3.40.1090.10">
    <property type="entry name" value="Cytosolic phospholipase A2 catalytic domain"/>
    <property type="match status" value="2"/>
</dbReference>
<keyword evidence="2" id="KW-0378">Hydrolase</keyword>
<dbReference type="OrthoDB" id="9770965at2"/>
<dbReference type="EMBL" id="CP001032">
    <property type="protein sequence ID" value="ACB73576.1"/>
    <property type="molecule type" value="Genomic_DNA"/>
</dbReference>
<dbReference type="HOGENOM" id="CLU_507919_0_0_0"/>